<dbReference type="PANTHER" id="PTHR36350:SF3">
    <property type="entry name" value="TRANSMEMBRANE PROTEIN"/>
    <property type="match status" value="1"/>
</dbReference>
<evidence type="ECO:0000256" key="1">
    <source>
        <dbReference type="SAM" id="Phobius"/>
    </source>
</evidence>
<keyword evidence="1" id="KW-0812">Transmembrane</keyword>
<name>A0AAE1JJU5_9FABA</name>
<gene>
    <name evidence="2" type="ORF">QN277_020469</name>
</gene>
<evidence type="ECO:0000313" key="3">
    <source>
        <dbReference type="Proteomes" id="UP001293593"/>
    </source>
</evidence>
<keyword evidence="1" id="KW-1133">Transmembrane helix</keyword>
<dbReference type="AlphaFoldDB" id="A0AAE1JJU5"/>
<accession>A0AAE1JJU5</accession>
<proteinExistence type="predicted"/>
<dbReference type="EMBL" id="JAWXYG010000005">
    <property type="protein sequence ID" value="KAK4271836.1"/>
    <property type="molecule type" value="Genomic_DNA"/>
</dbReference>
<sequence length="265" mass="29406">MNSLIHFSQSPVSVAREGISSASRVHVNLLNHGSLSVSQCCKRSQLVSRPLYVKRALERFSEGPKMKEENGKKMMKNNIMRGVGTASLVMACVLGSFTLSGKMNLKPNIAYAAWYYQVKEGSVTGPLKKLMTRGSFKREREPDGNEIEALKLYAMAVSKDDPKGAQEILSKERENWDGEANEKLLLALVELLVYQGEHEEAKKKIDELLEAIGSGPAAVPIARIYLLKAIAESESDPTKAAESREAKEAWENYHSNLSDPFYGRN</sequence>
<organism evidence="2 3">
    <name type="scientific">Acacia crassicarpa</name>
    <name type="common">northern wattle</name>
    <dbReference type="NCBI Taxonomy" id="499986"/>
    <lineage>
        <taxon>Eukaryota</taxon>
        <taxon>Viridiplantae</taxon>
        <taxon>Streptophyta</taxon>
        <taxon>Embryophyta</taxon>
        <taxon>Tracheophyta</taxon>
        <taxon>Spermatophyta</taxon>
        <taxon>Magnoliopsida</taxon>
        <taxon>eudicotyledons</taxon>
        <taxon>Gunneridae</taxon>
        <taxon>Pentapetalae</taxon>
        <taxon>rosids</taxon>
        <taxon>fabids</taxon>
        <taxon>Fabales</taxon>
        <taxon>Fabaceae</taxon>
        <taxon>Caesalpinioideae</taxon>
        <taxon>mimosoid clade</taxon>
        <taxon>Acacieae</taxon>
        <taxon>Acacia</taxon>
    </lineage>
</organism>
<dbReference type="Proteomes" id="UP001293593">
    <property type="component" value="Unassembled WGS sequence"/>
</dbReference>
<keyword evidence="1" id="KW-0472">Membrane</keyword>
<feature type="transmembrane region" description="Helical" evidence="1">
    <location>
        <begin position="79"/>
        <end position="99"/>
    </location>
</feature>
<comment type="caution">
    <text evidence="2">The sequence shown here is derived from an EMBL/GenBank/DDBJ whole genome shotgun (WGS) entry which is preliminary data.</text>
</comment>
<keyword evidence="3" id="KW-1185">Reference proteome</keyword>
<evidence type="ECO:0000313" key="2">
    <source>
        <dbReference type="EMBL" id="KAK4271836.1"/>
    </source>
</evidence>
<dbReference type="PANTHER" id="PTHR36350">
    <property type="entry name" value="TRANSMEMBRANE PROTEIN"/>
    <property type="match status" value="1"/>
</dbReference>
<reference evidence="2" key="1">
    <citation type="submission" date="2023-10" db="EMBL/GenBank/DDBJ databases">
        <title>Chromosome-level genome of the transformable northern wattle, Acacia crassicarpa.</title>
        <authorList>
            <person name="Massaro I."/>
            <person name="Sinha N.R."/>
            <person name="Poethig S."/>
            <person name="Leichty A.R."/>
        </authorList>
    </citation>
    <scope>NUCLEOTIDE SEQUENCE</scope>
    <source>
        <strain evidence="2">Acra3RX</strain>
        <tissue evidence="2">Leaf</tissue>
    </source>
</reference>
<protein>
    <submittedName>
        <fullName evidence="2">Uncharacterized protein</fullName>
    </submittedName>
</protein>